<dbReference type="SUPFAM" id="SSF53756">
    <property type="entry name" value="UDP-Glycosyltransferase/glycogen phosphorylase"/>
    <property type="match status" value="1"/>
</dbReference>
<feature type="active site" description="Proton acceptor" evidence="7">
    <location>
        <position position="69"/>
    </location>
</feature>
<sequence>MIKTFWFLFYNIFVVPALYLLLRFAGLFNSKVRQGIKGRNRVYEQLILNAATLDKSKKLVWFHSASLGEFEQAKPIIEKLKQEKDVNILITFFSPSGYENSKKYPYADLISYIPFDTKSNAERFIKIVNPTVAVLMRYDIWPNTVRALNDNNIPTFLVDATLRDSSPRKYPFIKSFHKMLFSFFTKILTVSEHDAEEFLKFGLNKEKVKAVGDTRFDRVYHRSLLARERNLIKDEILVNKKIFVAGSTWEQDEEIIFPAFEKLSRYYSNAIMIVAPHEPTELHLEKIENEFSGKIKTIRFSHLNNYQNEKIIIVDSIGILLTLYTYAHVAFVGGSFKQNVHNVLEAAVYGIPVMIGPKIENSQEAKKLVELGAGILIKNKRQAYKNLRQLFMNEELRKSKGNISLSFVKENLGATEKILKEINLHL</sequence>
<dbReference type="InterPro" id="IPR039901">
    <property type="entry name" value="Kdotransferase"/>
</dbReference>
<dbReference type="UniPathway" id="UPA00958"/>
<feature type="domain" description="3-deoxy-D-manno-octulosonic-acid transferase N-terminal" evidence="9">
    <location>
        <begin position="51"/>
        <end position="217"/>
    </location>
</feature>
<feature type="transmembrane region" description="Helical" evidence="8">
    <location>
        <begin position="6"/>
        <end position="28"/>
    </location>
</feature>
<evidence type="ECO:0000256" key="1">
    <source>
        <dbReference type="ARBA" id="ARBA00004713"/>
    </source>
</evidence>
<comment type="subcellular location">
    <subcellularLocation>
        <location evidence="8">Cell membrane</location>
    </subcellularLocation>
</comment>
<protein>
    <recommendedName>
        <fullName evidence="3 8">3-deoxy-D-manno-octulosonic acid transferase</fullName>
        <shortName evidence="8">Kdo transferase</shortName>
        <ecNumber evidence="2 8">2.4.99.12</ecNumber>
    </recommendedName>
    <alternativeName>
        <fullName evidence="5 8">Lipid IV(A) 3-deoxy-D-manno-octulosonic acid transferase</fullName>
    </alternativeName>
</protein>
<comment type="similarity">
    <text evidence="8">Belongs to the glycosyltransferase group 1 family.</text>
</comment>
<organism evidence="10">
    <name type="scientific">Ignavibacterium album</name>
    <dbReference type="NCBI Taxonomy" id="591197"/>
    <lineage>
        <taxon>Bacteria</taxon>
        <taxon>Pseudomonadati</taxon>
        <taxon>Ignavibacteriota</taxon>
        <taxon>Ignavibacteria</taxon>
        <taxon>Ignavibacteriales</taxon>
        <taxon>Ignavibacteriaceae</taxon>
        <taxon>Ignavibacterium</taxon>
    </lineage>
</organism>
<keyword evidence="8" id="KW-0812">Transmembrane</keyword>
<evidence type="ECO:0000256" key="3">
    <source>
        <dbReference type="ARBA" id="ARBA00019077"/>
    </source>
</evidence>
<gene>
    <name evidence="10" type="ORF">ENS56_08290</name>
</gene>
<evidence type="ECO:0000256" key="7">
    <source>
        <dbReference type="PIRSR" id="PIRSR639901-1"/>
    </source>
</evidence>
<proteinExistence type="inferred from homology"/>
<keyword evidence="8" id="KW-1133">Transmembrane helix</keyword>
<accession>A0A832DG37</accession>
<dbReference type="Gene3D" id="3.40.50.2000">
    <property type="entry name" value="Glycogen Phosphorylase B"/>
    <property type="match status" value="1"/>
</dbReference>
<evidence type="ECO:0000256" key="4">
    <source>
        <dbReference type="ARBA" id="ARBA00022679"/>
    </source>
</evidence>
<dbReference type="GO" id="GO:0009245">
    <property type="term" value="P:lipid A biosynthetic process"/>
    <property type="evidence" value="ECO:0007669"/>
    <property type="project" value="TreeGrafter"/>
</dbReference>
<dbReference type="PANTHER" id="PTHR42755">
    <property type="entry name" value="3-DEOXY-MANNO-OCTULOSONATE CYTIDYLYLTRANSFERASE"/>
    <property type="match status" value="1"/>
</dbReference>
<dbReference type="Pfam" id="PF04413">
    <property type="entry name" value="Glycos_transf_N"/>
    <property type="match status" value="1"/>
</dbReference>
<evidence type="ECO:0000256" key="5">
    <source>
        <dbReference type="ARBA" id="ARBA00031445"/>
    </source>
</evidence>
<evidence type="ECO:0000313" key="10">
    <source>
        <dbReference type="EMBL" id="HGT48019.1"/>
    </source>
</evidence>
<dbReference type="GO" id="GO:0005886">
    <property type="term" value="C:plasma membrane"/>
    <property type="evidence" value="ECO:0007669"/>
    <property type="project" value="UniProtKB-SubCell"/>
</dbReference>
<dbReference type="GO" id="GO:0009244">
    <property type="term" value="P:lipopolysaccharide core region biosynthetic process"/>
    <property type="evidence" value="ECO:0007669"/>
    <property type="project" value="UniProtKB-UniRule"/>
</dbReference>
<evidence type="ECO:0000259" key="9">
    <source>
        <dbReference type="Pfam" id="PF04413"/>
    </source>
</evidence>
<keyword evidence="8" id="KW-0472">Membrane</keyword>
<keyword evidence="8" id="KW-1003">Cell membrane</keyword>
<dbReference type="Gene3D" id="3.40.50.11720">
    <property type="entry name" value="3-Deoxy-D-manno-octulosonic-acid transferase, N-terminal domain"/>
    <property type="match status" value="1"/>
</dbReference>
<evidence type="ECO:0000256" key="2">
    <source>
        <dbReference type="ARBA" id="ARBA00012621"/>
    </source>
</evidence>
<keyword evidence="4 8" id="KW-0808">Transferase</keyword>
<dbReference type="InterPro" id="IPR007507">
    <property type="entry name" value="Glycos_transf_N"/>
</dbReference>
<reference evidence="10" key="1">
    <citation type="journal article" date="2020" name="mSystems">
        <title>Genome- and Community-Level Interaction Insights into Carbon Utilization and Element Cycling Functions of Hydrothermarchaeota in Hydrothermal Sediment.</title>
        <authorList>
            <person name="Zhou Z."/>
            <person name="Liu Y."/>
            <person name="Xu W."/>
            <person name="Pan J."/>
            <person name="Luo Z.H."/>
            <person name="Li M."/>
        </authorList>
    </citation>
    <scope>NUCLEOTIDE SEQUENCE [LARGE SCALE GENOMIC DNA]</scope>
    <source>
        <strain evidence="10">SpSt-500</strain>
    </source>
</reference>
<dbReference type="EC" id="2.4.99.12" evidence="2 8"/>
<dbReference type="PANTHER" id="PTHR42755:SF1">
    <property type="entry name" value="3-DEOXY-D-MANNO-OCTULOSONIC ACID TRANSFERASE, MITOCHONDRIAL-RELATED"/>
    <property type="match status" value="1"/>
</dbReference>
<name>A0A832DG37_9BACT</name>
<dbReference type="InterPro" id="IPR038107">
    <property type="entry name" value="Glycos_transf_N_sf"/>
</dbReference>
<dbReference type="EMBL" id="DSVI01000010">
    <property type="protein sequence ID" value="HGT48019.1"/>
    <property type="molecule type" value="Genomic_DNA"/>
</dbReference>
<evidence type="ECO:0000256" key="8">
    <source>
        <dbReference type="RuleBase" id="RU365103"/>
    </source>
</evidence>
<keyword evidence="8" id="KW-0448">Lipopolysaccharide biosynthesis</keyword>
<dbReference type="AlphaFoldDB" id="A0A832DG37"/>
<evidence type="ECO:0000256" key="6">
    <source>
        <dbReference type="ARBA" id="ARBA00049183"/>
    </source>
</evidence>
<comment type="function">
    <text evidence="8">Involved in lipopolysaccharide (LPS) biosynthesis. Catalyzes the transfer of 3-deoxy-D-manno-octulosonate (Kdo) residue(s) from CMP-Kdo to lipid IV(A), the tetraacyldisaccharide-1,4'-bisphosphate precursor of lipid A.</text>
</comment>
<dbReference type="GO" id="GO:0043842">
    <property type="term" value="F:Kdo transferase activity"/>
    <property type="evidence" value="ECO:0007669"/>
    <property type="project" value="UniProtKB-EC"/>
</dbReference>
<comment type="caution">
    <text evidence="10">The sequence shown here is derived from an EMBL/GenBank/DDBJ whole genome shotgun (WGS) entry which is preliminary data.</text>
</comment>
<comment type="pathway">
    <text evidence="1 8">Bacterial outer membrane biogenesis; LPS core biosynthesis.</text>
</comment>
<comment type="catalytic activity">
    <reaction evidence="6 8">
        <text>lipid IVA (E. coli) + CMP-3-deoxy-beta-D-manno-octulosonate = alpha-Kdo-(2-&gt;6)-lipid IVA (E. coli) + CMP + H(+)</text>
        <dbReference type="Rhea" id="RHEA:28066"/>
        <dbReference type="ChEBI" id="CHEBI:15378"/>
        <dbReference type="ChEBI" id="CHEBI:58603"/>
        <dbReference type="ChEBI" id="CHEBI:60364"/>
        <dbReference type="ChEBI" id="CHEBI:60377"/>
        <dbReference type="ChEBI" id="CHEBI:85987"/>
        <dbReference type="EC" id="2.4.99.12"/>
    </reaction>
</comment>